<dbReference type="RefSeq" id="WP_115314531.1">
    <property type="nucleotide sequence ID" value="NZ_LWIF01000001.1"/>
</dbReference>
<evidence type="ECO:0000256" key="4">
    <source>
        <dbReference type="ARBA" id="ARBA00023136"/>
    </source>
</evidence>
<dbReference type="AlphaFoldDB" id="A0A379C726"/>
<proteinExistence type="predicted"/>
<dbReference type="PANTHER" id="PTHR30249:SF0">
    <property type="entry name" value="PLASTIDAL GLYCOLATE_GLYCERATE TRANSLOCATOR 1, CHLOROPLASTIC"/>
    <property type="match status" value="1"/>
</dbReference>
<evidence type="ECO:0000256" key="5">
    <source>
        <dbReference type="SAM" id="Phobius"/>
    </source>
</evidence>
<feature type="transmembrane region" description="Helical" evidence="5">
    <location>
        <begin position="6"/>
        <end position="24"/>
    </location>
</feature>
<gene>
    <name evidence="6" type="primary">yohK</name>
    <name evidence="6" type="ORF">NCTC12872_00027</name>
</gene>
<name>A0A379C726_9PAST</name>
<dbReference type="Pfam" id="PF04172">
    <property type="entry name" value="LrgB"/>
    <property type="match status" value="1"/>
</dbReference>
<dbReference type="PANTHER" id="PTHR30249">
    <property type="entry name" value="PUTATIVE SEROTONIN TRANSPORTER"/>
    <property type="match status" value="1"/>
</dbReference>
<keyword evidence="7" id="KW-1185">Reference proteome</keyword>
<dbReference type="OrthoDB" id="9811701at2"/>
<evidence type="ECO:0000313" key="7">
    <source>
        <dbReference type="Proteomes" id="UP000255417"/>
    </source>
</evidence>
<dbReference type="EMBL" id="UGTA01000001">
    <property type="protein sequence ID" value="SUB58084.1"/>
    <property type="molecule type" value="Genomic_DNA"/>
</dbReference>
<evidence type="ECO:0000256" key="1">
    <source>
        <dbReference type="ARBA" id="ARBA00004141"/>
    </source>
</evidence>
<comment type="subcellular location">
    <subcellularLocation>
        <location evidence="1">Membrane</location>
        <topology evidence="1">Multi-pass membrane protein</topology>
    </subcellularLocation>
</comment>
<keyword evidence="4 5" id="KW-0472">Membrane</keyword>
<organism evidence="6 7">
    <name type="scientific">Phocoenobacter uteri</name>
    <dbReference type="NCBI Taxonomy" id="146806"/>
    <lineage>
        <taxon>Bacteria</taxon>
        <taxon>Pseudomonadati</taxon>
        <taxon>Pseudomonadota</taxon>
        <taxon>Gammaproteobacteria</taxon>
        <taxon>Pasteurellales</taxon>
        <taxon>Pasteurellaceae</taxon>
        <taxon>Phocoenobacter</taxon>
    </lineage>
</organism>
<feature type="transmembrane region" description="Helical" evidence="5">
    <location>
        <begin position="62"/>
        <end position="79"/>
    </location>
</feature>
<evidence type="ECO:0000256" key="2">
    <source>
        <dbReference type="ARBA" id="ARBA00022692"/>
    </source>
</evidence>
<dbReference type="GO" id="GO:0016020">
    <property type="term" value="C:membrane"/>
    <property type="evidence" value="ECO:0007669"/>
    <property type="project" value="UniProtKB-SubCell"/>
</dbReference>
<sequence>MANLHLYYYACLTILVFVFSLKLSQKLKITLLSPFLIGLVLLAMVLLSAKIPYQDYYQGNEILSKLLNVSIVALAYPFYEQLSQIRRYWKSILVIVLFATLFSMLTGALFTLLLGGDKAILASVLPKSVTTPIAVAISQEINGEPAITAVGVTVAGLIGSGFALTILNWCKIKNPKAMGLGIGAVSHALGTARTLEASLKMGSFSSISLVLCGVLSSFLAPFIMKIILLFME</sequence>
<evidence type="ECO:0000313" key="6">
    <source>
        <dbReference type="EMBL" id="SUB58084.1"/>
    </source>
</evidence>
<evidence type="ECO:0000256" key="3">
    <source>
        <dbReference type="ARBA" id="ARBA00022989"/>
    </source>
</evidence>
<keyword evidence="3 5" id="KW-1133">Transmembrane helix</keyword>
<feature type="transmembrane region" description="Helical" evidence="5">
    <location>
        <begin position="207"/>
        <end position="231"/>
    </location>
</feature>
<dbReference type="Proteomes" id="UP000255417">
    <property type="component" value="Unassembled WGS sequence"/>
</dbReference>
<keyword evidence="2 5" id="KW-0812">Transmembrane</keyword>
<feature type="transmembrane region" description="Helical" evidence="5">
    <location>
        <begin position="146"/>
        <end position="170"/>
    </location>
</feature>
<reference evidence="6 7" key="1">
    <citation type="submission" date="2018-06" db="EMBL/GenBank/DDBJ databases">
        <authorList>
            <consortium name="Pathogen Informatics"/>
            <person name="Doyle S."/>
        </authorList>
    </citation>
    <scope>NUCLEOTIDE SEQUENCE [LARGE SCALE GENOMIC DNA]</scope>
    <source>
        <strain evidence="6 7">NCTC12872</strain>
    </source>
</reference>
<protein>
    <submittedName>
        <fullName evidence="6">Inner membrane protein yohK</fullName>
    </submittedName>
</protein>
<accession>A0A379C726</accession>
<feature type="transmembrane region" description="Helical" evidence="5">
    <location>
        <begin position="31"/>
        <end position="50"/>
    </location>
</feature>
<dbReference type="InterPro" id="IPR007300">
    <property type="entry name" value="CidB/LrgB"/>
</dbReference>
<feature type="transmembrane region" description="Helical" evidence="5">
    <location>
        <begin position="91"/>
        <end position="114"/>
    </location>
</feature>